<dbReference type="OrthoDB" id="9757917at2"/>
<name>A0A1H0IXU2_9BACT</name>
<dbReference type="Proteomes" id="UP000199134">
    <property type="component" value="Unassembled WGS sequence"/>
</dbReference>
<proteinExistence type="predicted"/>
<reference evidence="2" key="1">
    <citation type="submission" date="2016-10" db="EMBL/GenBank/DDBJ databases">
        <authorList>
            <person name="de Groot N.N."/>
        </authorList>
    </citation>
    <scope>NUCLEOTIDE SEQUENCE [LARGE SCALE GENOMIC DNA]</scope>
    <source>
        <strain evidence="2">BP1-145</strain>
    </source>
</reference>
<comment type="caution">
    <text evidence="1">The sequence shown here is derived from an EMBL/GenBank/DDBJ whole genome shotgun (WGS) entry which is preliminary data.</text>
</comment>
<organism evidence="1 2">
    <name type="scientific">Prevotella communis</name>
    <dbReference type="NCBI Taxonomy" id="2913614"/>
    <lineage>
        <taxon>Bacteria</taxon>
        <taxon>Pseudomonadati</taxon>
        <taxon>Bacteroidota</taxon>
        <taxon>Bacteroidia</taxon>
        <taxon>Bacteroidales</taxon>
        <taxon>Prevotellaceae</taxon>
        <taxon>Prevotella</taxon>
    </lineage>
</organism>
<dbReference type="EMBL" id="FNIW01000017">
    <property type="protein sequence ID" value="SDO35901.1"/>
    <property type="molecule type" value="Genomic_DNA"/>
</dbReference>
<gene>
    <name evidence="1" type="ORF">SAMN04487900_11713</name>
</gene>
<accession>A0A1H0IXU2</accession>
<evidence type="ECO:0000313" key="1">
    <source>
        <dbReference type="EMBL" id="SDO35901.1"/>
    </source>
</evidence>
<sequence length="275" mass="32525">MAIQKIFKEGYAGALNNKVSRGEELSLYLNKAFVYDESETDWVGGLVQPEGLLDKMVSLSDKSQDFQAAITLYENYRQLSLVVASEKSFWIYLGHADLYLYMHKRFLNDVTRLLHKDPTKPSVILNRWFFPREFVRNHLAGMWWDVNCTIDETNSDPYINTRTLFKYYDMRSINFANFKMFRNKEQVKGILKCIGEHPEIFDIYSQNRVRYVTKYFNRLGATKQLIALPWEFFYNTVDSLLDEVNQVFDSGKETIIDTRTEKEKQLDTDWQNEQD</sequence>
<dbReference type="InterPro" id="IPR045920">
    <property type="entry name" value="DUF6339"/>
</dbReference>
<dbReference type="RefSeq" id="WP_091854314.1">
    <property type="nucleotide sequence ID" value="NZ_FNIW01000017.1"/>
</dbReference>
<protein>
    <submittedName>
        <fullName evidence="1">Uncharacterized protein</fullName>
    </submittedName>
</protein>
<evidence type="ECO:0000313" key="2">
    <source>
        <dbReference type="Proteomes" id="UP000199134"/>
    </source>
</evidence>
<dbReference type="Pfam" id="PF19866">
    <property type="entry name" value="DUF6339"/>
    <property type="match status" value="1"/>
</dbReference>
<dbReference type="AlphaFoldDB" id="A0A1H0IXU2"/>